<keyword evidence="1" id="KW-0732">Signal</keyword>
<reference evidence="3 4" key="1">
    <citation type="submission" date="2023-05" db="EMBL/GenBank/DDBJ databases">
        <title>YMD87, complete Genome.</title>
        <authorList>
            <person name="Zhang J."/>
            <person name="Xu X."/>
        </authorList>
    </citation>
    <scope>NUCLEOTIDE SEQUENCE [LARGE SCALE GENOMIC DNA]</scope>
    <source>
        <strain evidence="3 4">YMD87</strain>
    </source>
</reference>
<evidence type="ECO:0000256" key="1">
    <source>
        <dbReference type="SAM" id="SignalP"/>
    </source>
</evidence>
<dbReference type="PROSITE" id="PS50206">
    <property type="entry name" value="RHODANESE_3"/>
    <property type="match status" value="1"/>
</dbReference>
<feature type="chain" id="PRO_5046487689" evidence="1">
    <location>
        <begin position="23"/>
        <end position="140"/>
    </location>
</feature>
<organism evidence="3 4">
    <name type="scientific">Tropicibacter oceani</name>
    <dbReference type="NCBI Taxonomy" id="3058420"/>
    <lineage>
        <taxon>Bacteria</taxon>
        <taxon>Pseudomonadati</taxon>
        <taxon>Pseudomonadota</taxon>
        <taxon>Alphaproteobacteria</taxon>
        <taxon>Rhodobacterales</taxon>
        <taxon>Roseobacteraceae</taxon>
        <taxon>Tropicibacter</taxon>
    </lineage>
</organism>
<dbReference type="InterPro" id="IPR001763">
    <property type="entry name" value="Rhodanese-like_dom"/>
</dbReference>
<evidence type="ECO:0000259" key="2">
    <source>
        <dbReference type="PROSITE" id="PS50206"/>
    </source>
</evidence>
<feature type="signal peptide" evidence="1">
    <location>
        <begin position="1"/>
        <end position="22"/>
    </location>
</feature>
<protein>
    <submittedName>
        <fullName evidence="3">Rhodanese-like domain-containing protein</fullName>
    </submittedName>
</protein>
<name>A0ABY8QE12_9RHOB</name>
<accession>A0ABY8QE12</accession>
<dbReference type="RefSeq" id="WP_282299081.1">
    <property type="nucleotide sequence ID" value="NZ_CP124616.1"/>
</dbReference>
<proteinExistence type="predicted"/>
<dbReference type="Pfam" id="PF00581">
    <property type="entry name" value="Rhodanese"/>
    <property type="match status" value="1"/>
</dbReference>
<dbReference type="Gene3D" id="3.40.250.10">
    <property type="entry name" value="Rhodanese-like domain"/>
    <property type="match status" value="1"/>
</dbReference>
<dbReference type="PANTHER" id="PTHR43031:SF16">
    <property type="entry name" value="OXIDOREDUCTASE"/>
    <property type="match status" value="1"/>
</dbReference>
<evidence type="ECO:0000313" key="3">
    <source>
        <dbReference type="EMBL" id="WGW02447.1"/>
    </source>
</evidence>
<feature type="domain" description="Rhodanese" evidence="2">
    <location>
        <begin position="52"/>
        <end position="136"/>
    </location>
</feature>
<evidence type="ECO:0000313" key="4">
    <source>
        <dbReference type="Proteomes" id="UP001241605"/>
    </source>
</evidence>
<dbReference type="InterPro" id="IPR050229">
    <property type="entry name" value="GlpE_sulfurtransferase"/>
</dbReference>
<dbReference type="PANTHER" id="PTHR43031">
    <property type="entry name" value="FAD-DEPENDENT OXIDOREDUCTASE"/>
    <property type="match status" value="1"/>
</dbReference>
<dbReference type="EMBL" id="CP124616">
    <property type="protein sequence ID" value="WGW02447.1"/>
    <property type="molecule type" value="Genomic_DNA"/>
</dbReference>
<dbReference type="SMART" id="SM00450">
    <property type="entry name" value="RHOD"/>
    <property type="match status" value="1"/>
</dbReference>
<sequence>MKTLRLLCTTALLALSPALTQAQDLADAVTGYIEFEPYESGIIVPEQLSQDVWGDFHFVDTRSAEQFEAETIPGAVHIEWREVPGRLDELPQDKKVVLFCNTGSLSAQAVFAARLLGRDNVVVLQTGLIGWKQNGAYHPG</sequence>
<dbReference type="Proteomes" id="UP001241605">
    <property type="component" value="Chromosome"/>
</dbReference>
<dbReference type="InterPro" id="IPR036873">
    <property type="entry name" value="Rhodanese-like_dom_sf"/>
</dbReference>
<keyword evidence="4" id="KW-1185">Reference proteome</keyword>
<dbReference type="SUPFAM" id="SSF52821">
    <property type="entry name" value="Rhodanese/Cell cycle control phosphatase"/>
    <property type="match status" value="1"/>
</dbReference>
<dbReference type="CDD" id="cd00158">
    <property type="entry name" value="RHOD"/>
    <property type="match status" value="1"/>
</dbReference>
<gene>
    <name evidence="3" type="ORF">QF118_10855</name>
</gene>